<proteinExistence type="predicted"/>
<reference evidence="1" key="1">
    <citation type="submission" date="2020-05" db="EMBL/GenBank/DDBJ databases">
        <title>WGS assembly of Panicum virgatum.</title>
        <authorList>
            <person name="Lovell J.T."/>
            <person name="Jenkins J."/>
            <person name="Shu S."/>
            <person name="Juenger T.E."/>
            <person name="Schmutz J."/>
        </authorList>
    </citation>
    <scope>NUCLEOTIDE SEQUENCE</scope>
    <source>
        <strain evidence="1">AP13</strain>
    </source>
</reference>
<dbReference type="AlphaFoldDB" id="A0A8T0SVC0"/>
<comment type="caution">
    <text evidence="1">The sequence shown here is derived from an EMBL/GenBank/DDBJ whole genome shotgun (WGS) entry which is preliminary data.</text>
</comment>
<organism evidence="1 2">
    <name type="scientific">Panicum virgatum</name>
    <name type="common">Blackwell switchgrass</name>
    <dbReference type="NCBI Taxonomy" id="38727"/>
    <lineage>
        <taxon>Eukaryota</taxon>
        <taxon>Viridiplantae</taxon>
        <taxon>Streptophyta</taxon>
        <taxon>Embryophyta</taxon>
        <taxon>Tracheophyta</taxon>
        <taxon>Spermatophyta</taxon>
        <taxon>Magnoliopsida</taxon>
        <taxon>Liliopsida</taxon>
        <taxon>Poales</taxon>
        <taxon>Poaceae</taxon>
        <taxon>PACMAD clade</taxon>
        <taxon>Panicoideae</taxon>
        <taxon>Panicodae</taxon>
        <taxon>Paniceae</taxon>
        <taxon>Panicinae</taxon>
        <taxon>Panicum</taxon>
        <taxon>Panicum sect. Hiantes</taxon>
    </lineage>
</organism>
<name>A0A8T0SVC0_PANVG</name>
<evidence type="ECO:0000313" key="2">
    <source>
        <dbReference type="Proteomes" id="UP000823388"/>
    </source>
</evidence>
<gene>
    <name evidence="1" type="ORF">PVAP13_5KG492214</name>
</gene>
<sequence>MDDMDMLAVRFHFGGEFFFDGKMMHYFSGSEGMSYIDRDLISLPEIHGHLKDHDNVCRLMLDCVTGNNVADVFVESMAMQLEAFADDGRSDGEA</sequence>
<protein>
    <submittedName>
        <fullName evidence="1">Uncharacterized protein</fullName>
    </submittedName>
</protein>
<accession>A0A8T0SVC0</accession>
<dbReference type="EMBL" id="CM029045">
    <property type="protein sequence ID" value="KAG2600136.1"/>
    <property type="molecule type" value="Genomic_DNA"/>
</dbReference>
<evidence type="ECO:0000313" key="1">
    <source>
        <dbReference type="EMBL" id="KAG2600136.1"/>
    </source>
</evidence>
<dbReference type="Proteomes" id="UP000823388">
    <property type="component" value="Chromosome 5K"/>
</dbReference>
<feature type="non-terminal residue" evidence="1">
    <location>
        <position position="94"/>
    </location>
</feature>
<keyword evidence="2" id="KW-1185">Reference proteome</keyword>